<keyword evidence="3 5" id="KW-0689">Ribosomal protein</keyword>
<dbReference type="CDD" id="cd00495">
    <property type="entry name" value="Ribosomal_L25_TL5_CTC"/>
    <property type="match status" value="1"/>
</dbReference>
<dbReference type="Proteomes" id="UP000245523">
    <property type="component" value="Unassembled WGS sequence"/>
</dbReference>
<dbReference type="Pfam" id="PF14693">
    <property type="entry name" value="Ribosomal_TL5_C"/>
    <property type="match status" value="1"/>
</dbReference>
<dbReference type="InterPro" id="IPR020056">
    <property type="entry name" value="Rbsml_bL25/Gln-tRNA_synth_N"/>
</dbReference>
<dbReference type="RefSeq" id="WP_106197317.1">
    <property type="nucleotide sequence ID" value="NZ_JAXEIU010000057.1"/>
</dbReference>
<evidence type="ECO:0000256" key="5">
    <source>
        <dbReference type="HAMAP-Rule" id="MF_01334"/>
    </source>
</evidence>
<evidence type="ECO:0000313" key="8">
    <source>
        <dbReference type="EMBL" id="PWL03432.1"/>
    </source>
</evidence>
<dbReference type="Gene3D" id="2.170.120.20">
    <property type="entry name" value="Ribosomal protein L25, beta domain"/>
    <property type="match status" value="1"/>
</dbReference>
<dbReference type="InterPro" id="IPR011035">
    <property type="entry name" value="Ribosomal_bL25/Gln-tRNA_synth"/>
</dbReference>
<proteinExistence type="inferred from homology"/>
<organism evidence="8 9">
    <name type="scientific">Hallerella porci</name>
    <dbReference type="NCBI Taxonomy" id="1945871"/>
    <lineage>
        <taxon>Bacteria</taxon>
        <taxon>Pseudomonadati</taxon>
        <taxon>Fibrobacterota</taxon>
        <taxon>Fibrobacteria</taxon>
        <taxon>Fibrobacterales</taxon>
        <taxon>Fibrobacteraceae</taxon>
        <taxon>Hallerella</taxon>
    </lineage>
</organism>
<dbReference type="InterPro" id="IPR020930">
    <property type="entry name" value="Ribosomal_uL5_bac-type"/>
</dbReference>
<feature type="domain" description="Large ribosomal subunit protein bL25 L25" evidence="6">
    <location>
        <begin position="6"/>
        <end position="93"/>
    </location>
</feature>
<keyword evidence="1 5" id="KW-0699">rRNA-binding</keyword>
<keyword evidence="2 5" id="KW-0694">RNA-binding</keyword>
<evidence type="ECO:0000313" key="9">
    <source>
        <dbReference type="Proteomes" id="UP000245523"/>
    </source>
</evidence>
<dbReference type="PANTHER" id="PTHR33284:SF1">
    <property type="entry name" value="RIBOSOMAL PROTEIN L25_GLN-TRNA SYNTHETASE, ANTI-CODON-BINDING DOMAIN-CONTAINING PROTEIN"/>
    <property type="match status" value="1"/>
</dbReference>
<dbReference type="EMBL" id="QGHD01000006">
    <property type="protein sequence ID" value="PWL03432.1"/>
    <property type="molecule type" value="Genomic_DNA"/>
</dbReference>
<dbReference type="HAMAP" id="MF_01334">
    <property type="entry name" value="Ribosomal_bL25_CTC"/>
    <property type="match status" value="1"/>
</dbReference>
<comment type="subunit">
    <text evidence="5">Part of the 50S ribosomal subunit; part of the 5S rRNA/L5/L18/L25 subcomplex. Contacts the 5S rRNA. Binds to the 5S rRNA independently of L5 and L18.</text>
</comment>
<dbReference type="InterPro" id="IPR037121">
    <property type="entry name" value="Ribosomal_bL25_C"/>
</dbReference>
<comment type="function">
    <text evidence="5">This is one of the proteins that binds to the 5S RNA in the ribosome where it forms part of the central protuberance.</text>
</comment>
<dbReference type="SUPFAM" id="SSF50715">
    <property type="entry name" value="Ribosomal protein L25-like"/>
    <property type="match status" value="1"/>
</dbReference>
<evidence type="ECO:0000256" key="4">
    <source>
        <dbReference type="ARBA" id="ARBA00023274"/>
    </source>
</evidence>
<comment type="similarity">
    <text evidence="5">Belongs to the bacterial ribosomal protein bL25 family. CTC subfamily.</text>
</comment>
<accession>A0ABX5LM84</accession>
<evidence type="ECO:0000256" key="3">
    <source>
        <dbReference type="ARBA" id="ARBA00022980"/>
    </source>
</evidence>
<name>A0ABX5LM84_9BACT</name>
<evidence type="ECO:0000256" key="2">
    <source>
        <dbReference type="ARBA" id="ARBA00022884"/>
    </source>
</evidence>
<evidence type="ECO:0000259" key="7">
    <source>
        <dbReference type="Pfam" id="PF14693"/>
    </source>
</evidence>
<keyword evidence="4 5" id="KW-0687">Ribonucleoprotein</keyword>
<dbReference type="InterPro" id="IPR001021">
    <property type="entry name" value="Ribosomal_bL25_long"/>
</dbReference>
<dbReference type="InterPro" id="IPR020057">
    <property type="entry name" value="Ribosomal_bL25_b-dom"/>
</dbReference>
<evidence type="ECO:0000256" key="1">
    <source>
        <dbReference type="ARBA" id="ARBA00022730"/>
    </source>
</evidence>
<protein>
    <recommendedName>
        <fullName evidence="5">Large ribosomal subunit protein bL25</fullName>
    </recommendedName>
    <alternativeName>
        <fullName evidence="5">General stress protein CTC</fullName>
    </alternativeName>
</protein>
<gene>
    <name evidence="5" type="primary">rplY</name>
    <name evidence="5" type="synonym">ctc</name>
    <name evidence="8" type="ORF">B0H50_10692</name>
</gene>
<dbReference type="NCBIfam" id="TIGR00731">
    <property type="entry name" value="bL25_bact_ctc"/>
    <property type="match status" value="1"/>
</dbReference>
<dbReference type="InterPro" id="IPR029751">
    <property type="entry name" value="Ribosomal_L25_dom"/>
</dbReference>
<comment type="caution">
    <text evidence="8">The sequence shown here is derived from an EMBL/GenBank/DDBJ whole genome shotgun (WGS) entry which is preliminary data.</text>
</comment>
<evidence type="ECO:0000259" key="6">
    <source>
        <dbReference type="Pfam" id="PF01386"/>
    </source>
</evidence>
<keyword evidence="9" id="KW-1185">Reference proteome</keyword>
<dbReference type="PANTHER" id="PTHR33284">
    <property type="entry name" value="RIBOSOMAL PROTEIN L25/GLN-TRNA SYNTHETASE, ANTI-CODON-BINDING DOMAIN-CONTAINING PROTEIN"/>
    <property type="match status" value="1"/>
</dbReference>
<reference evidence="8 9" key="1">
    <citation type="submission" date="2018-05" db="EMBL/GenBank/DDBJ databases">
        <title>Animal gut microbial communities from fecal samples from Wisconsin, USA.</title>
        <authorList>
            <person name="Neumann A."/>
        </authorList>
    </citation>
    <scope>NUCLEOTIDE SEQUENCE [LARGE SCALE GENOMIC DNA]</scope>
    <source>
        <strain evidence="8 9">UWS4</strain>
    </source>
</reference>
<dbReference type="GO" id="GO:0005840">
    <property type="term" value="C:ribosome"/>
    <property type="evidence" value="ECO:0007669"/>
    <property type="project" value="UniProtKB-KW"/>
</dbReference>
<sequence>MQLTTLKATSRVSGSSRATGRLRKEGQIPAVYYGKGQEAVSISVNAQDVAKVLAPGKRYTLLDLEIDGKAGNPAVIYNYQKDSISFAIDHIDFLKIDEATPITVRVPVVLKGLPVGVKNEGGLFSQISRYIKLSATPEKIPANVTLDISDFHAGVTFYAKALKLEGVKLASPERTVIFTISTKAKAAKIEAAEEALVASVAPAAAPAADAAAAPAADADKK</sequence>
<dbReference type="Pfam" id="PF01386">
    <property type="entry name" value="Ribosomal_L25p"/>
    <property type="match status" value="1"/>
</dbReference>
<feature type="domain" description="Large ribosomal subunit protein bL25 beta" evidence="7">
    <location>
        <begin position="102"/>
        <end position="182"/>
    </location>
</feature>
<dbReference type="Gene3D" id="2.40.240.10">
    <property type="entry name" value="Ribosomal Protein L25, Chain P"/>
    <property type="match status" value="1"/>
</dbReference>